<sequence length="228" mass="25859">MTVFQFVLKRSFRNVTNLIFLTLFPAACIFLPQGDPWPLLPYGYQFFGILLLFVSIRLTLNIQADRATGVMKRLSVAPLSHFRYLSQNLLAYLLIIAAQCTLVVYGGVLYGQPLYQPFLLLILYISYSLAALAVALAWVSFFRNKDVAFFGFVSLVFLVAVLGGLMIPVSMFPEWLARIAVLFPTYWLAEGQNWIVFGGKSGEFLFVNVILWIYAIVFMIIGSMRKIH</sequence>
<evidence type="ECO:0000259" key="6">
    <source>
        <dbReference type="Pfam" id="PF12698"/>
    </source>
</evidence>
<name>A0A8J4H4A6_9BACL</name>
<proteinExistence type="predicted"/>
<dbReference type="EMBL" id="BOVK01000052">
    <property type="protein sequence ID" value="GIQ70604.1"/>
    <property type="molecule type" value="Genomic_DNA"/>
</dbReference>
<protein>
    <recommendedName>
        <fullName evidence="6">ABC-2 type transporter transmembrane domain-containing protein</fullName>
    </recommendedName>
</protein>
<evidence type="ECO:0000313" key="8">
    <source>
        <dbReference type="Proteomes" id="UP000677918"/>
    </source>
</evidence>
<dbReference type="GO" id="GO:0016020">
    <property type="term" value="C:membrane"/>
    <property type="evidence" value="ECO:0007669"/>
    <property type="project" value="UniProtKB-SubCell"/>
</dbReference>
<feature type="transmembrane region" description="Helical" evidence="5">
    <location>
        <begin position="44"/>
        <end position="64"/>
    </location>
</feature>
<keyword evidence="4 5" id="KW-0472">Membrane</keyword>
<evidence type="ECO:0000256" key="1">
    <source>
        <dbReference type="ARBA" id="ARBA00004141"/>
    </source>
</evidence>
<evidence type="ECO:0000256" key="2">
    <source>
        <dbReference type="ARBA" id="ARBA00022692"/>
    </source>
</evidence>
<dbReference type="InterPro" id="IPR052902">
    <property type="entry name" value="ABC-2_transporter"/>
</dbReference>
<dbReference type="PANTHER" id="PTHR43027">
    <property type="entry name" value="DOXORUBICIN RESISTANCE ABC TRANSPORTER PERMEASE PROTEIN DRRC-RELATED"/>
    <property type="match status" value="1"/>
</dbReference>
<evidence type="ECO:0000256" key="3">
    <source>
        <dbReference type="ARBA" id="ARBA00022989"/>
    </source>
</evidence>
<keyword evidence="8" id="KW-1185">Reference proteome</keyword>
<dbReference type="Proteomes" id="UP000677918">
    <property type="component" value="Unassembled WGS sequence"/>
</dbReference>
<dbReference type="RefSeq" id="WP_213413422.1">
    <property type="nucleotide sequence ID" value="NZ_BOVK01000052.1"/>
</dbReference>
<reference evidence="7" key="1">
    <citation type="submission" date="2021-04" db="EMBL/GenBank/DDBJ databases">
        <title>Draft genome sequence of Xylanibacillus composti strain K13.</title>
        <authorList>
            <person name="Uke A."/>
            <person name="Chhe C."/>
            <person name="Baramee S."/>
            <person name="Kosugi A."/>
        </authorList>
    </citation>
    <scope>NUCLEOTIDE SEQUENCE</scope>
    <source>
        <strain evidence="7">K13</strain>
    </source>
</reference>
<feature type="domain" description="ABC-2 type transporter transmembrane" evidence="6">
    <location>
        <begin position="45"/>
        <end position="222"/>
    </location>
</feature>
<evidence type="ECO:0000256" key="5">
    <source>
        <dbReference type="SAM" id="Phobius"/>
    </source>
</evidence>
<dbReference type="PANTHER" id="PTHR43027:SF1">
    <property type="entry name" value="DOXORUBICIN RESISTANCE ABC TRANSPORTER PERMEASE PROTEIN DRRC-RELATED"/>
    <property type="match status" value="1"/>
</dbReference>
<evidence type="ECO:0000313" key="7">
    <source>
        <dbReference type="EMBL" id="GIQ70604.1"/>
    </source>
</evidence>
<dbReference type="Pfam" id="PF12698">
    <property type="entry name" value="ABC2_membrane_3"/>
    <property type="match status" value="1"/>
</dbReference>
<comment type="subcellular location">
    <subcellularLocation>
        <location evidence="1">Membrane</location>
        <topology evidence="1">Multi-pass membrane protein</topology>
    </subcellularLocation>
</comment>
<feature type="transmembrane region" description="Helical" evidence="5">
    <location>
        <begin position="147"/>
        <end position="167"/>
    </location>
</feature>
<feature type="transmembrane region" description="Helical" evidence="5">
    <location>
        <begin position="204"/>
        <end position="222"/>
    </location>
</feature>
<organism evidence="7 8">
    <name type="scientific">Xylanibacillus composti</name>
    <dbReference type="NCBI Taxonomy" id="1572762"/>
    <lineage>
        <taxon>Bacteria</taxon>
        <taxon>Bacillati</taxon>
        <taxon>Bacillota</taxon>
        <taxon>Bacilli</taxon>
        <taxon>Bacillales</taxon>
        <taxon>Paenibacillaceae</taxon>
        <taxon>Xylanibacillus</taxon>
    </lineage>
</organism>
<feature type="transmembrane region" description="Helical" evidence="5">
    <location>
        <begin position="89"/>
        <end position="112"/>
    </location>
</feature>
<comment type="caution">
    <text evidence="7">The sequence shown here is derived from an EMBL/GenBank/DDBJ whole genome shotgun (WGS) entry which is preliminary data.</text>
</comment>
<keyword evidence="3 5" id="KW-1133">Transmembrane helix</keyword>
<dbReference type="AlphaFoldDB" id="A0A8J4H4A6"/>
<dbReference type="GO" id="GO:0140359">
    <property type="term" value="F:ABC-type transporter activity"/>
    <property type="evidence" value="ECO:0007669"/>
    <property type="project" value="InterPro"/>
</dbReference>
<feature type="transmembrane region" description="Helical" evidence="5">
    <location>
        <begin position="118"/>
        <end position="140"/>
    </location>
</feature>
<accession>A0A8J4H4A6</accession>
<gene>
    <name evidence="7" type="ORF">XYCOK13_34280</name>
</gene>
<keyword evidence="2 5" id="KW-0812">Transmembrane</keyword>
<evidence type="ECO:0000256" key="4">
    <source>
        <dbReference type="ARBA" id="ARBA00023136"/>
    </source>
</evidence>
<dbReference type="InterPro" id="IPR013525">
    <property type="entry name" value="ABC2_TM"/>
</dbReference>
<feature type="transmembrane region" description="Helical" evidence="5">
    <location>
        <begin position="12"/>
        <end position="32"/>
    </location>
</feature>